<dbReference type="Pfam" id="PF01145">
    <property type="entry name" value="Band_7"/>
    <property type="match status" value="1"/>
</dbReference>
<protein>
    <recommendedName>
        <fullName evidence="2">Band 7 domain-containing protein</fullName>
    </recommendedName>
</protein>
<evidence type="ECO:0000313" key="4">
    <source>
        <dbReference type="Proteomes" id="UP000541969"/>
    </source>
</evidence>
<evidence type="ECO:0000313" key="3">
    <source>
        <dbReference type="EMBL" id="NYJ05642.1"/>
    </source>
</evidence>
<name>A0A853CGF7_9ACTN</name>
<dbReference type="InterPro" id="IPR036013">
    <property type="entry name" value="Band_7/SPFH_dom_sf"/>
</dbReference>
<sequence>MSTRPRQEKPMSDPSPVGLPSRRPGRGRRRLIGAVAVLVVVLGAVVPGVALAAGFTKADGGHVIVVRNGGPFDDNSIRQVIQPNSGLTATGLFSKSHPYPSTQRNFKVSGAKNADSNEVINVPTKDGVLVGVEGTFYFDVNYADEKVMRDFDDKYGTRTYPDTDGSATYAWDGDDGWSAFLEFTLGNLVQNVLRQEIGNVECADLVASCSLAANSSAQAAAIDPNANGNLTINQVQDAVNKAFTSDVDTVLGVPILVHPRFVLSKVDLPQNVQEAINQAQAAFAGVTESQAALQRAQVDAQADAARQSGYDACPTCAQIDILKSLPSGLTTYAPGAGFAVTGNP</sequence>
<dbReference type="Proteomes" id="UP000541969">
    <property type="component" value="Unassembled WGS sequence"/>
</dbReference>
<organism evidence="3 4">
    <name type="scientific">Petropleomorpha daqingensis</name>
    <dbReference type="NCBI Taxonomy" id="2026353"/>
    <lineage>
        <taxon>Bacteria</taxon>
        <taxon>Bacillati</taxon>
        <taxon>Actinomycetota</taxon>
        <taxon>Actinomycetes</taxon>
        <taxon>Geodermatophilales</taxon>
        <taxon>Geodermatophilaceae</taxon>
        <taxon>Petropleomorpha</taxon>
    </lineage>
</organism>
<evidence type="ECO:0000256" key="1">
    <source>
        <dbReference type="SAM" id="MobiDB-lite"/>
    </source>
</evidence>
<dbReference type="InterPro" id="IPR001107">
    <property type="entry name" value="Band_7"/>
</dbReference>
<dbReference type="AlphaFoldDB" id="A0A853CGF7"/>
<dbReference type="RefSeq" id="WP_218859227.1">
    <property type="nucleotide sequence ID" value="NZ_JACBZT010000001.1"/>
</dbReference>
<gene>
    <name evidence="3" type="ORF">GGQ55_001920</name>
</gene>
<proteinExistence type="predicted"/>
<feature type="domain" description="Band 7" evidence="2">
    <location>
        <begin position="57"/>
        <end position="297"/>
    </location>
</feature>
<comment type="caution">
    <text evidence="3">The sequence shown here is derived from an EMBL/GenBank/DDBJ whole genome shotgun (WGS) entry which is preliminary data.</text>
</comment>
<feature type="region of interest" description="Disordered" evidence="1">
    <location>
        <begin position="1"/>
        <end position="26"/>
    </location>
</feature>
<feature type="compositionally biased region" description="Basic and acidic residues" evidence="1">
    <location>
        <begin position="1"/>
        <end position="11"/>
    </location>
</feature>
<accession>A0A853CGF7</accession>
<keyword evidence="4" id="KW-1185">Reference proteome</keyword>
<dbReference type="EMBL" id="JACBZT010000001">
    <property type="protein sequence ID" value="NYJ05642.1"/>
    <property type="molecule type" value="Genomic_DNA"/>
</dbReference>
<evidence type="ECO:0000259" key="2">
    <source>
        <dbReference type="Pfam" id="PF01145"/>
    </source>
</evidence>
<dbReference type="Gene3D" id="3.30.479.30">
    <property type="entry name" value="Band 7 domain"/>
    <property type="match status" value="1"/>
</dbReference>
<reference evidence="3 4" key="1">
    <citation type="submission" date="2020-07" db="EMBL/GenBank/DDBJ databases">
        <title>Sequencing the genomes of 1000 actinobacteria strains.</title>
        <authorList>
            <person name="Klenk H.-P."/>
        </authorList>
    </citation>
    <scope>NUCLEOTIDE SEQUENCE [LARGE SCALE GENOMIC DNA]</scope>
    <source>
        <strain evidence="3 4">DSM 104001</strain>
    </source>
</reference>